<evidence type="ECO:0000313" key="2">
    <source>
        <dbReference type="EMBL" id="QVL31582.1"/>
    </source>
</evidence>
<dbReference type="SUPFAM" id="SSF55031">
    <property type="entry name" value="Bacterial exopeptidase dimerisation domain"/>
    <property type="match status" value="1"/>
</dbReference>
<dbReference type="GO" id="GO:0071713">
    <property type="term" value="F:para-aminobenzoyl-glutamate hydrolase activity"/>
    <property type="evidence" value="ECO:0007669"/>
    <property type="project" value="TreeGrafter"/>
</dbReference>
<dbReference type="Proteomes" id="UP000676194">
    <property type="component" value="Chromosome"/>
</dbReference>
<dbReference type="InterPro" id="IPR052030">
    <property type="entry name" value="Peptidase_M20/M20A_hydrolases"/>
</dbReference>
<reference evidence="2" key="1">
    <citation type="submission" date="2021-05" db="EMBL/GenBank/DDBJ databases">
        <title>Complete genome sequence of the cellulolytic planctomycete Telmatocola sphagniphila SP2T and characterization of the first cellulase from planctomycetes.</title>
        <authorList>
            <person name="Rakitin A.L."/>
            <person name="Beletsky A.V."/>
            <person name="Naumoff D.G."/>
            <person name="Kulichevskaya I.S."/>
            <person name="Mardanov A.V."/>
            <person name="Ravin N.V."/>
            <person name="Dedysh S.N."/>
        </authorList>
    </citation>
    <scope>NUCLEOTIDE SEQUENCE</scope>
    <source>
        <strain evidence="2">SP2T</strain>
    </source>
</reference>
<dbReference type="GO" id="GO:0005737">
    <property type="term" value="C:cytoplasm"/>
    <property type="evidence" value="ECO:0007669"/>
    <property type="project" value="TreeGrafter"/>
</dbReference>
<dbReference type="InterPro" id="IPR002933">
    <property type="entry name" value="Peptidase_M20"/>
</dbReference>
<dbReference type="EMBL" id="CP074694">
    <property type="protein sequence ID" value="QVL31582.1"/>
    <property type="molecule type" value="Genomic_DNA"/>
</dbReference>
<dbReference type="PIRSF" id="PIRSF037227">
    <property type="entry name" value="Aminobenzoyl-glu_utiliz_pB"/>
    <property type="match status" value="1"/>
</dbReference>
<accession>A0A8E6EUQ5</accession>
<sequence>MTDQRASRVVYFQKYIPNSRVSIVLNLLVERLRLQQIYAIIALSGWLLSGSSIYAQKEALNESVENREEASWKIARQIWEWAEPGYQESKSSTLLADTLEKAGFEVKRGVAKIPTAFTATIGSGKPVIAVLGEYDALPELSQDDVPFRKPRPGNIYGHACGHNLFGTASVSACLALAEEIKKGNIKGTLRFYGCPAEEGGSAKAFMVRDGLFQDCDIALHWHPGSRNLVGDASCLSRAAVKFRFYGIASHAAAAPEKGRSALDAAELCAHATELLREHTPDFTRIHHTITHGGGGAPNVVPEFAEMFFYVRHPDFREVQKLYPRLVKCAEAGALATETKLETLYLGGTLELMPNNTLAQAVKKNLVPLNRIHYSPEEMKFALRIQETLSEKADLDLVRRVDDVSGSVGKGSTDVGDVSWVVPTSGFYTACFVPGTSAHSWQATAATGSSLGKQGMQLAAKTLAATAWDLYHDPKLIETAKEEFVRRLDGRKYQSLIPKDLNPPLNYRDPPKTK</sequence>
<protein>
    <submittedName>
        <fullName evidence="2">Amidohydrolase</fullName>
    </submittedName>
</protein>
<dbReference type="PANTHER" id="PTHR30575">
    <property type="entry name" value="PEPTIDASE M20"/>
    <property type="match status" value="1"/>
</dbReference>
<gene>
    <name evidence="2" type="ORF">KIH39_22485</name>
</gene>
<evidence type="ECO:0000256" key="1">
    <source>
        <dbReference type="ARBA" id="ARBA00022801"/>
    </source>
</evidence>
<dbReference type="InterPro" id="IPR036264">
    <property type="entry name" value="Bact_exopeptidase_dim_dom"/>
</dbReference>
<dbReference type="Gene3D" id="3.40.630.10">
    <property type="entry name" value="Zn peptidases"/>
    <property type="match status" value="1"/>
</dbReference>
<dbReference type="KEGG" id="tsph:KIH39_22485"/>
<dbReference type="AlphaFoldDB" id="A0A8E6EUQ5"/>
<dbReference type="NCBIfam" id="TIGR01891">
    <property type="entry name" value="amidohydrolases"/>
    <property type="match status" value="1"/>
</dbReference>
<organism evidence="2 3">
    <name type="scientific">Telmatocola sphagniphila</name>
    <dbReference type="NCBI Taxonomy" id="1123043"/>
    <lineage>
        <taxon>Bacteria</taxon>
        <taxon>Pseudomonadati</taxon>
        <taxon>Planctomycetota</taxon>
        <taxon>Planctomycetia</taxon>
        <taxon>Gemmatales</taxon>
        <taxon>Gemmataceae</taxon>
    </lineage>
</organism>
<dbReference type="Pfam" id="PF01546">
    <property type="entry name" value="Peptidase_M20"/>
    <property type="match status" value="1"/>
</dbReference>
<dbReference type="GO" id="GO:0046657">
    <property type="term" value="P:folic acid catabolic process"/>
    <property type="evidence" value="ECO:0007669"/>
    <property type="project" value="TreeGrafter"/>
</dbReference>
<dbReference type="InterPro" id="IPR017145">
    <property type="entry name" value="Aminobenzoyl-glu_utiliz_pB"/>
</dbReference>
<proteinExistence type="predicted"/>
<dbReference type="GO" id="GO:0016805">
    <property type="term" value="F:dipeptidase activity"/>
    <property type="evidence" value="ECO:0007669"/>
    <property type="project" value="TreeGrafter"/>
</dbReference>
<dbReference type="Gene3D" id="3.30.70.360">
    <property type="match status" value="1"/>
</dbReference>
<keyword evidence="1" id="KW-0378">Hydrolase</keyword>
<evidence type="ECO:0000313" key="3">
    <source>
        <dbReference type="Proteomes" id="UP000676194"/>
    </source>
</evidence>
<name>A0A8E6EUQ5_9BACT</name>
<dbReference type="SUPFAM" id="SSF53187">
    <property type="entry name" value="Zn-dependent exopeptidases"/>
    <property type="match status" value="1"/>
</dbReference>
<dbReference type="InterPro" id="IPR017439">
    <property type="entry name" value="Amidohydrolase"/>
</dbReference>
<keyword evidence="3" id="KW-1185">Reference proteome</keyword>
<dbReference type="PANTHER" id="PTHR30575:SF0">
    <property type="entry name" value="XAA-ARG DIPEPTIDASE"/>
    <property type="match status" value="1"/>
</dbReference>